<protein>
    <recommendedName>
        <fullName evidence="1">DUF6927 domain-containing protein</fullName>
    </recommendedName>
</protein>
<evidence type="ECO:0000313" key="2">
    <source>
        <dbReference type="EMBL" id="MBB4619165.1"/>
    </source>
</evidence>
<comment type="caution">
    <text evidence="2">The sequence shown here is derived from an EMBL/GenBank/DDBJ whole genome shotgun (WGS) entry which is preliminary data.</text>
</comment>
<dbReference type="Proteomes" id="UP000574769">
    <property type="component" value="Unassembled WGS sequence"/>
</dbReference>
<keyword evidence="3" id="KW-1185">Reference proteome</keyword>
<dbReference type="RefSeq" id="WP_020493463.1">
    <property type="nucleotide sequence ID" value="NZ_JACHNY010000008.1"/>
</dbReference>
<dbReference type="Pfam" id="PF21992">
    <property type="entry name" value="DUF6927"/>
    <property type="match status" value="1"/>
</dbReference>
<reference evidence="2 3" key="1">
    <citation type="submission" date="2020-08" db="EMBL/GenBank/DDBJ databases">
        <title>Genomic Encyclopedia of Type Strains, Phase IV (KMG-IV): sequencing the most valuable type-strain genomes for metagenomic binning, comparative biology and taxonomic classification.</title>
        <authorList>
            <person name="Goeker M."/>
        </authorList>
    </citation>
    <scope>NUCLEOTIDE SEQUENCE [LARGE SCALE GENOMIC DNA]</scope>
    <source>
        <strain evidence="2 3">DSM 15867</strain>
    </source>
</reference>
<dbReference type="GeneID" id="93796312"/>
<sequence>MGWLFMSRYAMGGHETPKAYLDAQFTYEREQPEGTATGLRILDSAIVGMNTYYAAAQVMTDGKGSEIFAVVCLIRWNPRNKDGEHFGYKDMEESMGPCEDDCPERILRLLTSSDNENALQWRRRCLANLRLRARKLTEGMRIRLAVPLTFTDGHHGTDFTVVKHRRGIAFRPVEGFGLYHIRGVRTLAWQALPQTRVHKTLFA</sequence>
<dbReference type="AlphaFoldDB" id="A0A7W7ALC5"/>
<gene>
    <name evidence="2" type="ORF">GGQ96_003318</name>
</gene>
<dbReference type="EMBL" id="JACHNY010000008">
    <property type="protein sequence ID" value="MBB4619165.1"/>
    <property type="molecule type" value="Genomic_DNA"/>
</dbReference>
<accession>A0A7W7ALC5</accession>
<name>A0A7W7ALC5_9SPHN</name>
<evidence type="ECO:0000313" key="3">
    <source>
        <dbReference type="Proteomes" id="UP000574769"/>
    </source>
</evidence>
<feature type="domain" description="DUF6927" evidence="1">
    <location>
        <begin position="113"/>
        <end position="183"/>
    </location>
</feature>
<organism evidence="2 3">
    <name type="scientific">Sphingomonas abaci</name>
    <dbReference type="NCBI Taxonomy" id="237611"/>
    <lineage>
        <taxon>Bacteria</taxon>
        <taxon>Pseudomonadati</taxon>
        <taxon>Pseudomonadota</taxon>
        <taxon>Alphaproteobacteria</taxon>
        <taxon>Sphingomonadales</taxon>
        <taxon>Sphingomonadaceae</taxon>
        <taxon>Sphingomonas</taxon>
    </lineage>
</organism>
<dbReference type="InterPro" id="IPR053845">
    <property type="entry name" value="DUF6927"/>
</dbReference>
<evidence type="ECO:0000259" key="1">
    <source>
        <dbReference type="Pfam" id="PF21992"/>
    </source>
</evidence>
<proteinExistence type="predicted"/>